<name>A0A226MBE8_CALSU</name>
<dbReference type="GO" id="GO:0005506">
    <property type="term" value="F:iron ion binding"/>
    <property type="evidence" value="ECO:0007669"/>
    <property type="project" value="InterPro"/>
</dbReference>
<organism evidence="1 2">
    <name type="scientific">Callipepla squamata</name>
    <name type="common">Scaled quail</name>
    <dbReference type="NCBI Taxonomy" id="9009"/>
    <lineage>
        <taxon>Eukaryota</taxon>
        <taxon>Metazoa</taxon>
        <taxon>Chordata</taxon>
        <taxon>Craniata</taxon>
        <taxon>Vertebrata</taxon>
        <taxon>Euteleostomi</taxon>
        <taxon>Archelosauria</taxon>
        <taxon>Archosauria</taxon>
        <taxon>Dinosauria</taxon>
        <taxon>Saurischia</taxon>
        <taxon>Theropoda</taxon>
        <taxon>Coelurosauria</taxon>
        <taxon>Aves</taxon>
        <taxon>Neognathae</taxon>
        <taxon>Galloanserae</taxon>
        <taxon>Galliformes</taxon>
        <taxon>Odontophoridae</taxon>
        <taxon>Callipepla</taxon>
    </lineage>
</organism>
<protein>
    <submittedName>
        <fullName evidence="1">Uncharacterized protein</fullName>
    </submittedName>
</protein>
<dbReference type="AlphaFoldDB" id="A0A226MBE8"/>
<dbReference type="EMBL" id="MCFN01002568">
    <property type="protein sequence ID" value="OXB52592.1"/>
    <property type="molecule type" value="Genomic_DNA"/>
</dbReference>
<dbReference type="SUPFAM" id="SSF48264">
    <property type="entry name" value="Cytochrome P450"/>
    <property type="match status" value="1"/>
</dbReference>
<dbReference type="Gene3D" id="1.10.630.10">
    <property type="entry name" value="Cytochrome P450"/>
    <property type="match status" value="1"/>
</dbReference>
<gene>
    <name evidence="1" type="ORF">ASZ78_001315</name>
</gene>
<dbReference type="GO" id="GO:0016705">
    <property type="term" value="F:oxidoreductase activity, acting on paired donors, with incorporation or reduction of molecular oxygen"/>
    <property type="evidence" value="ECO:0007669"/>
    <property type="project" value="InterPro"/>
</dbReference>
<proteinExistence type="predicted"/>
<dbReference type="GO" id="GO:0004497">
    <property type="term" value="F:monooxygenase activity"/>
    <property type="evidence" value="ECO:0007669"/>
    <property type="project" value="InterPro"/>
</dbReference>
<keyword evidence="2" id="KW-1185">Reference proteome</keyword>
<dbReference type="GO" id="GO:0020037">
    <property type="term" value="F:heme binding"/>
    <property type="evidence" value="ECO:0007669"/>
    <property type="project" value="InterPro"/>
</dbReference>
<evidence type="ECO:0000313" key="1">
    <source>
        <dbReference type="EMBL" id="OXB52592.1"/>
    </source>
</evidence>
<feature type="non-terminal residue" evidence="1">
    <location>
        <position position="1"/>
    </location>
</feature>
<accession>A0A226MBE8</accession>
<dbReference type="Proteomes" id="UP000198323">
    <property type="component" value="Unassembled WGS sequence"/>
</dbReference>
<dbReference type="PANTHER" id="PTHR24280:SF4">
    <property type="entry name" value="CYTOCHROME P450 20A1"/>
    <property type="match status" value="1"/>
</dbReference>
<comment type="caution">
    <text evidence="1">The sequence shown here is derived from an EMBL/GenBank/DDBJ whole genome shotgun (WGS) entry which is preliminary data.</text>
</comment>
<evidence type="ECO:0000313" key="2">
    <source>
        <dbReference type="Proteomes" id="UP000198323"/>
    </source>
</evidence>
<reference evidence="1 2" key="1">
    <citation type="submission" date="2016-07" db="EMBL/GenBank/DDBJ databases">
        <title>Disparate Historic Effective Population Sizes Predicted by Modern Levels of Genome Diversity for the Scaled Quail (Callipepla squamata) and the Northern Bobwhite (Colinus virginianus): Inferences from First and Second Generation Draft Genome Assemblies for Sympatric New World Quail.</title>
        <authorList>
            <person name="Oldeschulte D.L."/>
            <person name="Halley Y.A."/>
            <person name="Bhattarai E.K."/>
            <person name="Brashear W.A."/>
            <person name="Hill J."/>
            <person name="Metz R.P."/>
            <person name="Johnson C.D."/>
            <person name="Rollins D."/>
            <person name="Peterson M.J."/>
            <person name="Bickhart D.M."/>
            <person name="Decker J.E."/>
            <person name="Seabury C.M."/>
        </authorList>
    </citation>
    <scope>NUCLEOTIDE SEQUENCE [LARGE SCALE GENOMIC DNA]</scope>
    <source>
        <strain evidence="1 2">Texas</strain>
        <tissue evidence="1">Leg muscle</tissue>
    </source>
</reference>
<dbReference type="STRING" id="9009.A0A226MBE8"/>
<dbReference type="InterPro" id="IPR036396">
    <property type="entry name" value="Cyt_P450_sf"/>
</dbReference>
<dbReference type="OrthoDB" id="1470350at2759"/>
<sequence>FDPERFNEDSAMTDLSLLGFSGSQECPELRFAYMVATVLLSVLVRKLYLHPVKGQVMETKYELDRKGSNKAKLWCIYELSSAS</sequence>
<dbReference type="PANTHER" id="PTHR24280">
    <property type="entry name" value="CYTOCHROME P450 20A1"/>
    <property type="match status" value="1"/>
</dbReference>
<dbReference type="InterPro" id="IPR052666">
    <property type="entry name" value="CYP450_20A1-like"/>
</dbReference>
<dbReference type="GO" id="GO:0016020">
    <property type="term" value="C:membrane"/>
    <property type="evidence" value="ECO:0007669"/>
    <property type="project" value="TreeGrafter"/>
</dbReference>